<name>A0A8S3S2X9_MYTED</name>
<evidence type="ECO:0000313" key="3">
    <source>
        <dbReference type="EMBL" id="CAG2215527.1"/>
    </source>
</evidence>
<gene>
    <name evidence="3" type="ORF">MEDL_29305</name>
</gene>
<sequence length="398" mass="46227">MAKIALFTCIIMFINMFILAKQDLLSLKTKWMTHLGCFGVNELTDLTKVQLTIITNNQPKTCSRHCMKWNFFALLDHKCFCFDEVMLKNLRENMLNRCHRKCPDYTDNMYCGSLDMQYANVYKREPVSKPIEDKLTFTMAKHYCENLQSKLMNLNDIVPPKSGDNVSYWVGTFRQRIYLHESTTSGIYETTIKDNIQTKFFLLQSTYTKNNTRRKYSEKVNQSTCNVNQGFSEREVYVYTVGFGGVLILNISAVSIFLCCRKYKAKQHHQDKTIAEQNDNSTNEEEITRFGGSYESIIDDITSGSEVLSSRIQNSEYLHPYTTFTDRKETHSYCTKINFHKSSNTYSVSNLPKVASRYTHPVKQLEHEHTEVQTIPKSNDTELHTVHYLELVDVSNNT</sequence>
<keyword evidence="1" id="KW-0812">Transmembrane</keyword>
<organism evidence="3 4">
    <name type="scientific">Mytilus edulis</name>
    <name type="common">Blue mussel</name>
    <dbReference type="NCBI Taxonomy" id="6550"/>
    <lineage>
        <taxon>Eukaryota</taxon>
        <taxon>Metazoa</taxon>
        <taxon>Spiralia</taxon>
        <taxon>Lophotrochozoa</taxon>
        <taxon>Mollusca</taxon>
        <taxon>Bivalvia</taxon>
        <taxon>Autobranchia</taxon>
        <taxon>Pteriomorphia</taxon>
        <taxon>Mytilida</taxon>
        <taxon>Mytiloidea</taxon>
        <taxon>Mytilidae</taxon>
        <taxon>Mytilinae</taxon>
        <taxon>Mytilus</taxon>
    </lineage>
</organism>
<dbReference type="InterPro" id="IPR002889">
    <property type="entry name" value="WSC_carb-bd"/>
</dbReference>
<feature type="domain" description="WSC" evidence="2">
    <location>
        <begin position="31"/>
        <end position="125"/>
    </location>
</feature>
<evidence type="ECO:0000313" key="4">
    <source>
        <dbReference type="Proteomes" id="UP000683360"/>
    </source>
</evidence>
<keyword evidence="1" id="KW-0472">Membrane</keyword>
<evidence type="ECO:0000259" key="2">
    <source>
        <dbReference type="PROSITE" id="PS51212"/>
    </source>
</evidence>
<keyword evidence="4" id="KW-1185">Reference proteome</keyword>
<evidence type="ECO:0000256" key="1">
    <source>
        <dbReference type="SAM" id="Phobius"/>
    </source>
</evidence>
<dbReference type="Proteomes" id="UP000683360">
    <property type="component" value="Unassembled WGS sequence"/>
</dbReference>
<reference evidence="3" key="1">
    <citation type="submission" date="2021-03" db="EMBL/GenBank/DDBJ databases">
        <authorList>
            <person name="Bekaert M."/>
        </authorList>
    </citation>
    <scope>NUCLEOTIDE SEQUENCE</scope>
</reference>
<protein>
    <recommendedName>
        <fullName evidence="2">WSC domain-containing protein</fullName>
    </recommendedName>
</protein>
<dbReference type="AlphaFoldDB" id="A0A8S3S2X9"/>
<dbReference type="EMBL" id="CAJPWZ010001447">
    <property type="protein sequence ID" value="CAG2215527.1"/>
    <property type="molecule type" value="Genomic_DNA"/>
</dbReference>
<proteinExistence type="predicted"/>
<dbReference type="OrthoDB" id="6138104at2759"/>
<accession>A0A8S3S2X9</accession>
<dbReference type="PROSITE" id="PS51212">
    <property type="entry name" value="WSC"/>
    <property type="match status" value="1"/>
</dbReference>
<feature type="transmembrane region" description="Helical" evidence="1">
    <location>
        <begin position="236"/>
        <end position="260"/>
    </location>
</feature>
<keyword evidence="1" id="KW-1133">Transmembrane helix</keyword>
<comment type="caution">
    <text evidence="3">The sequence shown here is derived from an EMBL/GenBank/DDBJ whole genome shotgun (WGS) entry which is preliminary data.</text>
</comment>